<evidence type="ECO:0000313" key="1">
    <source>
        <dbReference type="EMBL" id="QFX76624.1"/>
    </source>
</evidence>
<organism evidence="1">
    <name type="scientific">Pseudomonas putida</name>
    <name type="common">Arthrobacter siderocapsulatus</name>
    <dbReference type="NCBI Taxonomy" id="303"/>
    <lineage>
        <taxon>Bacteria</taxon>
        <taxon>Pseudomonadati</taxon>
        <taxon>Pseudomonadota</taxon>
        <taxon>Gammaproteobacteria</taxon>
        <taxon>Pseudomonadales</taxon>
        <taxon>Pseudomonadaceae</taxon>
        <taxon>Pseudomonas</taxon>
    </lineage>
</organism>
<proteinExistence type="predicted"/>
<keyword evidence="1" id="KW-0614">Plasmid</keyword>
<accession>A0A6B7Q2Q7</accession>
<name>A0A6B7Q2Q7_PSEPU</name>
<protein>
    <submittedName>
        <fullName evidence="1">Uncharacterized protein</fullName>
    </submittedName>
</protein>
<dbReference type="RefSeq" id="WP_060514657.1">
    <property type="nucleotide sequence ID" value="NZ_JALKHN010000002.1"/>
</dbReference>
<dbReference type="AlphaFoldDB" id="A0A6B7Q2Q7"/>
<dbReference type="EMBL" id="MN310372">
    <property type="protein sequence ID" value="QFX76624.1"/>
    <property type="molecule type" value="Genomic_DNA"/>
</dbReference>
<geneLocation type="plasmid" evidence="1">
    <name>p716811-VIM</name>
</geneLocation>
<reference evidence="1" key="1">
    <citation type="submission" date="2019-08" db="EMBL/GenBank/DDBJ databases">
        <authorList>
            <person name="Zhou D."/>
            <person name="Chen F."/>
        </authorList>
    </citation>
    <scope>NUCLEOTIDE SEQUENCE</scope>
    <source>
        <strain evidence="1">150716811</strain>
        <plasmid evidence="1">p716811-VIM</plasmid>
    </source>
</reference>
<sequence length="79" mass="8605">MIETVTVAADWSVQGMSASYKGTHTFGLNVGRDESPEDIEMRARARARQLVADGGCWPVRAVQISSLQVTRDRAPVSDV</sequence>